<feature type="region of interest" description="Disordered" evidence="7">
    <location>
        <begin position="140"/>
        <end position="271"/>
    </location>
</feature>
<dbReference type="InterPro" id="IPR013087">
    <property type="entry name" value="Znf_C2H2_type"/>
</dbReference>
<evidence type="ECO:0000256" key="4">
    <source>
        <dbReference type="ARBA" id="ARBA00022833"/>
    </source>
</evidence>
<name>A0A9D3PUW9_MEGAT</name>
<dbReference type="PANTHER" id="PTHR24377">
    <property type="entry name" value="IP01015P-RELATED"/>
    <property type="match status" value="1"/>
</dbReference>
<feature type="compositionally biased region" description="Low complexity" evidence="7">
    <location>
        <begin position="712"/>
        <end position="722"/>
    </location>
</feature>
<feature type="region of interest" description="Disordered" evidence="7">
    <location>
        <begin position="572"/>
        <end position="611"/>
    </location>
</feature>
<proteinExistence type="predicted"/>
<feature type="domain" description="C2H2-type" evidence="8">
    <location>
        <begin position="308"/>
        <end position="335"/>
    </location>
</feature>
<feature type="compositionally biased region" description="Low complexity" evidence="7">
    <location>
        <begin position="588"/>
        <end position="600"/>
    </location>
</feature>
<feature type="compositionally biased region" description="Polar residues" evidence="7">
    <location>
        <begin position="729"/>
        <end position="751"/>
    </location>
</feature>
<dbReference type="OrthoDB" id="6077919at2759"/>
<feature type="compositionally biased region" description="Polar residues" evidence="7">
    <location>
        <begin position="405"/>
        <end position="420"/>
    </location>
</feature>
<organism evidence="9 10">
    <name type="scientific">Megalops atlanticus</name>
    <name type="common">Tarpon</name>
    <name type="synonym">Clupea gigantea</name>
    <dbReference type="NCBI Taxonomy" id="7932"/>
    <lineage>
        <taxon>Eukaryota</taxon>
        <taxon>Metazoa</taxon>
        <taxon>Chordata</taxon>
        <taxon>Craniata</taxon>
        <taxon>Vertebrata</taxon>
        <taxon>Euteleostomi</taxon>
        <taxon>Actinopterygii</taxon>
        <taxon>Neopterygii</taxon>
        <taxon>Teleostei</taxon>
        <taxon>Elopiformes</taxon>
        <taxon>Megalopidae</taxon>
        <taxon>Megalops</taxon>
    </lineage>
</organism>
<evidence type="ECO:0000259" key="8">
    <source>
        <dbReference type="PROSITE" id="PS50157"/>
    </source>
</evidence>
<reference evidence="9" key="1">
    <citation type="submission" date="2021-01" db="EMBL/GenBank/DDBJ databases">
        <authorList>
            <person name="Zahm M."/>
            <person name="Roques C."/>
            <person name="Cabau C."/>
            <person name="Klopp C."/>
            <person name="Donnadieu C."/>
            <person name="Jouanno E."/>
            <person name="Lampietro C."/>
            <person name="Louis A."/>
            <person name="Herpin A."/>
            <person name="Echchiki A."/>
            <person name="Berthelot C."/>
            <person name="Parey E."/>
            <person name="Roest-Crollius H."/>
            <person name="Braasch I."/>
            <person name="Postlethwait J."/>
            <person name="Bobe J."/>
            <person name="Montfort J."/>
            <person name="Bouchez O."/>
            <person name="Begum T."/>
            <person name="Mejri S."/>
            <person name="Adams A."/>
            <person name="Chen W.-J."/>
            <person name="Guiguen Y."/>
        </authorList>
    </citation>
    <scope>NUCLEOTIDE SEQUENCE</scope>
    <source>
        <strain evidence="9">YG-15Mar2019-1</strain>
        <tissue evidence="9">Brain</tissue>
    </source>
</reference>
<dbReference type="PROSITE" id="PS00028">
    <property type="entry name" value="ZINC_FINGER_C2H2_1"/>
    <property type="match status" value="7"/>
</dbReference>
<keyword evidence="2" id="KW-0677">Repeat</keyword>
<feature type="region of interest" description="Disordered" evidence="7">
    <location>
        <begin position="701"/>
        <end position="751"/>
    </location>
</feature>
<feature type="region of interest" description="Disordered" evidence="7">
    <location>
        <begin position="502"/>
        <end position="528"/>
    </location>
</feature>
<dbReference type="Pfam" id="PF00096">
    <property type="entry name" value="zf-C2H2"/>
    <property type="match status" value="3"/>
</dbReference>
<keyword evidence="5" id="KW-0539">Nucleus</keyword>
<dbReference type="PROSITE" id="PS50157">
    <property type="entry name" value="ZINC_FINGER_C2H2_2"/>
    <property type="match status" value="7"/>
</dbReference>
<dbReference type="FunFam" id="3.30.160.60:FF:000100">
    <property type="entry name" value="Zinc finger 45-like"/>
    <property type="match status" value="2"/>
</dbReference>
<accession>A0A9D3PUW9</accession>
<feature type="domain" description="C2H2-type" evidence="8">
    <location>
        <begin position="446"/>
        <end position="474"/>
    </location>
</feature>
<gene>
    <name evidence="9" type="ORF">MATL_G00127180</name>
</gene>
<evidence type="ECO:0000256" key="3">
    <source>
        <dbReference type="ARBA" id="ARBA00022771"/>
    </source>
</evidence>
<feature type="compositionally biased region" description="Low complexity" evidence="7">
    <location>
        <begin position="428"/>
        <end position="439"/>
    </location>
</feature>
<keyword evidence="3 6" id="KW-0863">Zinc-finger</keyword>
<evidence type="ECO:0000256" key="2">
    <source>
        <dbReference type="ARBA" id="ARBA00022737"/>
    </source>
</evidence>
<dbReference type="GO" id="GO:0008270">
    <property type="term" value="F:zinc ion binding"/>
    <property type="evidence" value="ECO:0007669"/>
    <property type="project" value="UniProtKB-KW"/>
</dbReference>
<comment type="caution">
    <text evidence="9">The sequence shown here is derived from an EMBL/GenBank/DDBJ whole genome shotgun (WGS) entry which is preliminary data.</text>
</comment>
<feature type="domain" description="C2H2-type" evidence="8">
    <location>
        <begin position="675"/>
        <end position="702"/>
    </location>
</feature>
<keyword evidence="1" id="KW-0479">Metal-binding</keyword>
<feature type="domain" description="C2H2-type" evidence="8">
    <location>
        <begin position="278"/>
        <end position="306"/>
    </location>
</feature>
<sequence>MQNANCAIHGVGMETESSVYMCFPCYQEFNSLEEVLIHQLTCSSEDERRESSPTAPPDIQAEDHSKTQPVLSLLKPCDLQVQSQNGTSTVLHIPEQPAQASQIQYQCGDCRCLFESLGLWQQHCKLGQCHAPGIGSWGVWRGRGRGREASRRGCGGGAEGRGRRGEGGGEGGTGGREDGGGADGVRRAGGSGVPGSLLPAERCRASGSGGAGEEEAQGKGAESGTIPAATRDGPSAPEKEPDDRQDAPADSEEQDSSSRRRGIRKSKPSAPSVSRQNFLCVDCGAAFSLVPELVSHRKAQHGLEGALHRCLVCGESFLNTTLFLYHRKQHRKRDTDGQGQDGVGEGGEMEVVEGHNPGDAGDTGDTGDAGDTGDGAFENSSPDEQMLEEEAEAGQGTSEAGLGEIQTTPENEVTDSQNSHPGGDGQDSDPNSAADAAAAAPQPQNFLCVDCGSSFSAEPELVEHRKAQHDLKEALHRCSECGESFMNTTLYLYHRRKHRVGDDRGQEGARAGAGHGLDQSASPRGVACLSSPHAATSVAMKRKRSPGLILLHNKLKAENGKGERAFLHKVSEGEDQASAAHPEPLTSPADADPACDPAVDGLPPPSKLSRDWSRTPLPHACPHCGRTFTRRCLLRAHVFTHTGEKLFSCEACGKSFSRPSNLMRHCRTHSAARAFGCKRCGKAFSHPGALKRHQLIHRRAEGDQDGGGTPCRTPAPTATPASPRRRSWRSTGKPTMLLSSPALTVASPSSAENSWISTLSFIKRKSPSPAPSARPSS</sequence>
<feature type="region of interest" description="Disordered" evidence="7">
    <location>
        <begin position="46"/>
        <end position="65"/>
    </location>
</feature>
<feature type="domain" description="C2H2-type" evidence="8">
    <location>
        <begin position="647"/>
        <end position="674"/>
    </location>
</feature>
<protein>
    <recommendedName>
        <fullName evidence="8">C2H2-type domain-containing protein</fullName>
    </recommendedName>
</protein>
<dbReference type="Proteomes" id="UP001046870">
    <property type="component" value="Chromosome 10"/>
</dbReference>
<feature type="compositionally biased region" description="Gly residues" evidence="7">
    <location>
        <begin position="181"/>
        <end position="193"/>
    </location>
</feature>
<dbReference type="EMBL" id="JAFDVH010000010">
    <property type="protein sequence ID" value="KAG7469282.1"/>
    <property type="molecule type" value="Genomic_DNA"/>
</dbReference>
<dbReference type="SUPFAM" id="SSF57667">
    <property type="entry name" value="beta-beta-alpha zinc fingers"/>
    <property type="match status" value="4"/>
</dbReference>
<feature type="region of interest" description="Disordered" evidence="7">
    <location>
        <begin position="328"/>
        <end position="439"/>
    </location>
</feature>
<dbReference type="InterPro" id="IPR036236">
    <property type="entry name" value="Znf_C2H2_sf"/>
</dbReference>
<evidence type="ECO:0000256" key="6">
    <source>
        <dbReference type="PROSITE-ProRule" id="PRU00042"/>
    </source>
</evidence>
<dbReference type="Gene3D" id="3.30.160.60">
    <property type="entry name" value="Classic Zinc Finger"/>
    <property type="match status" value="5"/>
</dbReference>
<evidence type="ECO:0000313" key="9">
    <source>
        <dbReference type="EMBL" id="KAG7469282.1"/>
    </source>
</evidence>
<dbReference type="SMART" id="SM00355">
    <property type="entry name" value="ZnF_C2H2"/>
    <property type="match status" value="8"/>
</dbReference>
<dbReference type="InterPro" id="IPR050826">
    <property type="entry name" value="Krueppel_C2H2_ZnFinger"/>
</dbReference>
<dbReference type="AlphaFoldDB" id="A0A9D3PUW9"/>
<keyword evidence="4" id="KW-0862">Zinc</keyword>
<evidence type="ECO:0000256" key="5">
    <source>
        <dbReference type="ARBA" id="ARBA00023242"/>
    </source>
</evidence>
<keyword evidence="10" id="KW-1185">Reference proteome</keyword>
<evidence type="ECO:0000313" key="10">
    <source>
        <dbReference type="Proteomes" id="UP001046870"/>
    </source>
</evidence>
<feature type="domain" description="C2H2-type" evidence="8">
    <location>
        <begin position="619"/>
        <end position="646"/>
    </location>
</feature>
<evidence type="ECO:0000256" key="1">
    <source>
        <dbReference type="ARBA" id="ARBA00022723"/>
    </source>
</evidence>
<feature type="compositionally biased region" description="Basic and acidic residues" evidence="7">
    <location>
        <begin position="237"/>
        <end position="247"/>
    </location>
</feature>
<evidence type="ECO:0000256" key="7">
    <source>
        <dbReference type="SAM" id="MobiDB-lite"/>
    </source>
</evidence>
<feature type="domain" description="C2H2-type" evidence="8">
    <location>
        <begin position="476"/>
        <end position="498"/>
    </location>
</feature>